<keyword evidence="5" id="KW-1185">Reference proteome</keyword>
<sequence>MLPGMALDIQVLQGLLVAVGAGLLVGVERERHRTGSVPATAGVRTFALIGLSGALAERVGGVGIAVGGAFVVLAALAAYRASRARDPGLTTETAMLVVFLLGVLAMRESALAAGLGVMVALLLASKSRAHHFVHRVLTTQELHDALWLAAAAAVVLPLLPDRAIDPWQAINPRRLWWLAVLVMAISALGHIAQRAFGAGTGLLLAGFAGGFASSTATIASMGARARRTPALALACAGGGVISNVSTVIQLGVVVGVLAPAVLAHLWPALVSSGVAVTVVALMAARSARSQPVGADMPIGRAFEPRQALGFVGLLALIMWVSAVAQQWLGPVAVRLTLALSGFADVHAAAASAAQLAAAGRIPEQTAVTGIALALAANSMTKLVVAWSNGGRAYTLRLLPGVLALLLAFALGVWLS</sequence>
<evidence type="ECO:0000259" key="2">
    <source>
        <dbReference type="Pfam" id="PF02308"/>
    </source>
</evidence>
<dbReference type="PANTHER" id="PTHR39084:SF1">
    <property type="entry name" value="DUF4010 DOMAIN-CONTAINING PROTEIN"/>
    <property type="match status" value="1"/>
</dbReference>
<evidence type="ECO:0000256" key="1">
    <source>
        <dbReference type="SAM" id="Phobius"/>
    </source>
</evidence>
<accession>A0A1M4XJN4</accession>
<reference evidence="5" key="1">
    <citation type="submission" date="2016-11" db="EMBL/GenBank/DDBJ databases">
        <authorList>
            <person name="Varghese N."/>
            <person name="Submissions S."/>
        </authorList>
    </citation>
    <scope>NUCLEOTIDE SEQUENCE [LARGE SCALE GENOMIC DNA]</scope>
    <source>
        <strain evidence="5">DSM 14834</strain>
    </source>
</reference>
<name>A0A1M4XJN4_9GAMM</name>
<evidence type="ECO:0000313" key="5">
    <source>
        <dbReference type="Proteomes" id="UP000242857"/>
    </source>
</evidence>
<keyword evidence="1" id="KW-0812">Transmembrane</keyword>
<dbReference type="AlphaFoldDB" id="A0A1M4XJN4"/>
<feature type="transmembrane region" description="Helical" evidence="1">
    <location>
        <begin position="198"/>
        <end position="219"/>
    </location>
</feature>
<feature type="transmembrane region" description="Helical" evidence="1">
    <location>
        <begin position="231"/>
        <end position="258"/>
    </location>
</feature>
<keyword evidence="1" id="KW-1133">Transmembrane helix</keyword>
<dbReference type="InterPro" id="IPR025105">
    <property type="entry name" value="DUF4010"/>
</dbReference>
<feature type="transmembrane region" description="Helical" evidence="1">
    <location>
        <begin position="264"/>
        <end position="286"/>
    </location>
</feature>
<dbReference type="InterPro" id="IPR049177">
    <property type="entry name" value="MgtC_SapB_SrpB_YhiD_N"/>
</dbReference>
<dbReference type="Proteomes" id="UP000242857">
    <property type="component" value="Unassembled WGS sequence"/>
</dbReference>
<feature type="transmembrane region" description="Helical" evidence="1">
    <location>
        <begin position="393"/>
        <end position="414"/>
    </location>
</feature>
<organism evidence="4 5">
    <name type="scientific">Thermomonas hydrothermalis</name>
    <dbReference type="NCBI Taxonomy" id="213588"/>
    <lineage>
        <taxon>Bacteria</taxon>
        <taxon>Pseudomonadati</taxon>
        <taxon>Pseudomonadota</taxon>
        <taxon>Gammaproteobacteria</taxon>
        <taxon>Lysobacterales</taxon>
        <taxon>Lysobacteraceae</taxon>
        <taxon>Thermomonas</taxon>
    </lineage>
</organism>
<dbReference type="Pfam" id="PF13194">
    <property type="entry name" value="DUF4010"/>
    <property type="match status" value="1"/>
</dbReference>
<feature type="domain" description="DUF4010" evidence="3">
    <location>
        <begin position="180"/>
        <end position="388"/>
    </location>
</feature>
<dbReference type="Pfam" id="PF02308">
    <property type="entry name" value="MgtC"/>
    <property type="match status" value="1"/>
</dbReference>
<protein>
    <submittedName>
        <fullName evidence="4">Uncharacterized membrane protein, DUF4010 family</fullName>
    </submittedName>
</protein>
<proteinExistence type="predicted"/>
<feature type="transmembrane region" description="Helical" evidence="1">
    <location>
        <begin position="94"/>
        <end position="125"/>
    </location>
</feature>
<feature type="domain" description="MgtC/SapB/SrpB/YhiD N-terminal" evidence="2">
    <location>
        <begin position="15"/>
        <end position="130"/>
    </location>
</feature>
<feature type="transmembrane region" description="Helical" evidence="1">
    <location>
        <begin position="175"/>
        <end position="192"/>
    </location>
</feature>
<keyword evidence="1" id="KW-0472">Membrane</keyword>
<feature type="transmembrane region" description="Helical" evidence="1">
    <location>
        <begin position="6"/>
        <end position="25"/>
    </location>
</feature>
<evidence type="ECO:0000259" key="3">
    <source>
        <dbReference type="Pfam" id="PF13194"/>
    </source>
</evidence>
<dbReference type="EMBL" id="FQUK01000021">
    <property type="protein sequence ID" value="SHE93867.1"/>
    <property type="molecule type" value="Genomic_DNA"/>
</dbReference>
<gene>
    <name evidence="4" type="ORF">SAMN02745204_01457</name>
</gene>
<evidence type="ECO:0000313" key="4">
    <source>
        <dbReference type="EMBL" id="SHE93867.1"/>
    </source>
</evidence>
<feature type="transmembrane region" description="Helical" evidence="1">
    <location>
        <begin position="62"/>
        <end position="82"/>
    </location>
</feature>
<feature type="transmembrane region" description="Helical" evidence="1">
    <location>
        <begin position="307"/>
        <end position="325"/>
    </location>
</feature>
<dbReference type="PANTHER" id="PTHR39084">
    <property type="entry name" value="MEMBRANE PROTEIN-RELATED"/>
    <property type="match status" value="1"/>
</dbReference>